<dbReference type="PROSITE" id="PS50112">
    <property type="entry name" value="PAS"/>
    <property type="match status" value="1"/>
</dbReference>
<dbReference type="InterPro" id="IPR035965">
    <property type="entry name" value="PAS-like_dom_sf"/>
</dbReference>
<comment type="caution">
    <text evidence="8">The sequence shown here is derived from an EMBL/GenBank/DDBJ whole genome shotgun (WGS) entry which is preliminary data.</text>
</comment>
<dbReference type="PROSITE" id="PS00675">
    <property type="entry name" value="SIGMA54_INTERACT_1"/>
    <property type="match status" value="1"/>
</dbReference>
<dbReference type="Pfam" id="PF25601">
    <property type="entry name" value="AAA_lid_14"/>
    <property type="match status" value="1"/>
</dbReference>
<evidence type="ECO:0000313" key="9">
    <source>
        <dbReference type="EMBL" id="RFT67866.1"/>
    </source>
</evidence>
<dbReference type="GO" id="GO:0005524">
    <property type="term" value="F:ATP binding"/>
    <property type="evidence" value="ECO:0007669"/>
    <property type="project" value="UniProtKB-KW"/>
</dbReference>
<evidence type="ECO:0000256" key="5">
    <source>
        <dbReference type="ARBA" id="ARBA00023163"/>
    </source>
</evidence>
<dbReference type="PRINTS" id="PR01590">
    <property type="entry name" value="HTHFIS"/>
</dbReference>
<dbReference type="InterPro" id="IPR025662">
    <property type="entry name" value="Sigma_54_int_dom_ATP-bd_1"/>
</dbReference>
<dbReference type="Pfam" id="PF13426">
    <property type="entry name" value="PAS_9"/>
    <property type="match status" value="1"/>
</dbReference>
<dbReference type="InterPro" id="IPR003593">
    <property type="entry name" value="AAA+_ATPase"/>
</dbReference>
<dbReference type="InterPro" id="IPR025944">
    <property type="entry name" value="Sigma_54_int_dom_CS"/>
</dbReference>
<name>A0A090YUU4_9BACI</name>
<dbReference type="InterPro" id="IPR027417">
    <property type="entry name" value="P-loop_NTPase"/>
</dbReference>
<dbReference type="CDD" id="cd00130">
    <property type="entry name" value="PAS"/>
    <property type="match status" value="1"/>
</dbReference>
<dbReference type="SUPFAM" id="SSF55785">
    <property type="entry name" value="PYP-like sensor domain (PAS domain)"/>
    <property type="match status" value="1"/>
</dbReference>
<dbReference type="PANTHER" id="PTHR32071">
    <property type="entry name" value="TRANSCRIPTIONAL REGULATORY PROTEIN"/>
    <property type="match status" value="1"/>
</dbReference>
<dbReference type="Proteomes" id="UP000029389">
    <property type="component" value="Unassembled WGS sequence"/>
</dbReference>
<dbReference type="GO" id="GO:0043565">
    <property type="term" value="F:sequence-specific DNA binding"/>
    <property type="evidence" value="ECO:0007669"/>
    <property type="project" value="InterPro"/>
</dbReference>
<dbReference type="SMART" id="SM00382">
    <property type="entry name" value="AAA"/>
    <property type="match status" value="1"/>
</dbReference>
<keyword evidence="5" id="KW-0804">Transcription</keyword>
<dbReference type="FunFam" id="3.40.50.300:FF:000006">
    <property type="entry name" value="DNA-binding transcriptional regulator NtrC"/>
    <property type="match status" value="1"/>
</dbReference>
<dbReference type="InterPro" id="IPR000014">
    <property type="entry name" value="PAS"/>
</dbReference>
<dbReference type="AlphaFoldDB" id="A0A090YUU4"/>
<dbReference type="InterPro" id="IPR025943">
    <property type="entry name" value="Sigma_54_int_dom_ATP-bd_2"/>
</dbReference>
<dbReference type="Pfam" id="PF00158">
    <property type="entry name" value="Sigma54_activat"/>
    <property type="match status" value="1"/>
</dbReference>
<dbReference type="Gene3D" id="1.10.10.60">
    <property type="entry name" value="Homeodomain-like"/>
    <property type="match status" value="1"/>
</dbReference>
<accession>A0A090YUU4</accession>
<reference evidence="8 10" key="1">
    <citation type="submission" date="2014-04" db="EMBL/GenBank/DDBJ databases">
        <authorList>
            <person name="Bishop-Lilly K.A."/>
            <person name="Broomall S.M."/>
            <person name="Chain P.S."/>
            <person name="Chertkov O."/>
            <person name="Coyne S.R."/>
            <person name="Daligault H.E."/>
            <person name="Davenport K.W."/>
            <person name="Erkkila T."/>
            <person name="Frey K.G."/>
            <person name="Gibbons H.S."/>
            <person name="Gu W."/>
            <person name="Jaissle J."/>
            <person name="Johnson S.L."/>
            <person name="Koroleva G.I."/>
            <person name="Ladner J.T."/>
            <person name="Lo C.-C."/>
            <person name="Minogue T.D."/>
            <person name="Munk C."/>
            <person name="Palacios G.F."/>
            <person name="Redden C.L."/>
            <person name="Rosenzweig C.N."/>
            <person name="Scholz M.B."/>
            <person name="Teshima H."/>
            <person name="Xu Y."/>
        </authorList>
    </citation>
    <scope>NUCLEOTIDE SEQUENCE [LARGE SCALE GENOMIC DNA]</scope>
    <source>
        <strain evidence="8 10">BHP</strain>
    </source>
</reference>
<dbReference type="EMBL" id="QVOD01000004">
    <property type="protein sequence ID" value="RFT67866.1"/>
    <property type="molecule type" value="Genomic_DNA"/>
</dbReference>
<dbReference type="SUPFAM" id="SSF46689">
    <property type="entry name" value="Homeodomain-like"/>
    <property type="match status" value="1"/>
</dbReference>
<evidence type="ECO:0000256" key="2">
    <source>
        <dbReference type="ARBA" id="ARBA00022840"/>
    </source>
</evidence>
<keyword evidence="1" id="KW-0547">Nucleotide-binding</keyword>
<gene>
    <name evidence="9" type="ORF">D0U04_05215</name>
    <name evidence="8" type="ORF">DJ93_3413</name>
</gene>
<evidence type="ECO:0000259" key="6">
    <source>
        <dbReference type="PROSITE" id="PS50045"/>
    </source>
</evidence>
<sequence length="460" mass="52271">MKQFDSFAIPTLHTLLSYVEEAISIVDTKGVMLYWNEAAEKMYNIKKEDIIGRNVQEFFSKEDIMNLKVLESGQPVRDIYHLPRPDKHVLISTTPIYNEKEELVGSMSVEKDITATIKLNEKLSSTSEELQQLKHMIQHQRDDPFSNIKGNNGAIQHIIHNMKKVAKTDATILITGESGVGKELFAQAIHEASLRNRKAFIPINCGAIPAALFESELFGYESGAYTGAAKGGKAGKLELANGGTLFLDEVGELPLDMQVKLLRALQEKEIYRIGGQTPKKINVRIIAATNRILEDMVLNGTFRSDLFYRLNVFTACIPPLRERADDIAFLAHHFLKEFSFTYNKPTPFVHQEAIKQLQIYFWPGNIRELRNIIERLIVLHEGKEIRESDVLQLLPLPKAPVQTEPSLTDEKENLEKTRIVQTLEDTYGNKSIAAKKLGMSRANLYKKLKKYRITFNKDRS</sequence>
<dbReference type="PANTHER" id="PTHR32071:SF57">
    <property type="entry name" value="C4-DICARBOXYLATE TRANSPORT TRANSCRIPTIONAL REGULATORY PROTEIN DCTD"/>
    <property type="match status" value="1"/>
</dbReference>
<organism evidence="8 10">
    <name type="scientific">Bacillus clarus</name>
    <dbReference type="NCBI Taxonomy" id="2338372"/>
    <lineage>
        <taxon>Bacteria</taxon>
        <taxon>Bacillati</taxon>
        <taxon>Bacillota</taxon>
        <taxon>Bacilli</taxon>
        <taxon>Bacillales</taxon>
        <taxon>Bacillaceae</taxon>
        <taxon>Bacillus</taxon>
        <taxon>Bacillus cereus group</taxon>
    </lineage>
</organism>
<dbReference type="SUPFAM" id="SSF52540">
    <property type="entry name" value="P-loop containing nucleoside triphosphate hydrolases"/>
    <property type="match status" value="1"/>
</dbReference>
<keyword evidence="3" id="KW-0805">Transcription regulation</keyword>
<keyword evidence="11" id="KW-1185">Reference proteome</keyword>
<reference evidence="9 11" key="2">
    <citation type="submission" date="2018-08" db="EMBL/GenBank/DDBJ databases">
        <title>Bacillus clarus sp. nov. strain PS00077A.</title>
        <authorList>
            <person name="Mendez Acevedo M."/>
            <person name="Carroll L."/>
            <person name="Mukherjee M."/>
            <person name="Wiedmann M."/>
            <person name="Kovac J."/>
        </authorList>
    </citation>
    <scope>NUCLEOTIDE SEQUENCE [LARGE SCALE GENOMIC DNA]</scope>
    <source>
        <strain evidence="9 11">PS00077A</strain>
    </source>
</reference>
<dbReference type="RefSeq" id="WP_042982186.1">
    <property type="nucleotide sequence ID" value="NZ_JMQC01000008.1"/>
</dbReference>
<feature type="domain" description="Sigma-54 factor interaction" evidence="6">
    <location>
        <begin position="148"/>
        <end position="378"/>
    </location>
</feature>
<proteinExistence type="predicted"/>
<evidence type="ECO:0000256" key="4">
    <source>
        <dbReference type="ARBA" id="ARBA00023125"/>
    </source>
</evidence>
<evidence type="ECO:0000256" key="3">
    <source>
        <dbReference type="ARBA" id="ARBA00023015"/>
    </source>
</evidence>
<dbReference type="Proteomes" id="UP000264294">
    <property type="component" value="Unassembled WGS sequence"/>
</dbReference>
<dbReference type="PROSITE" id="PS00676">
    <property type="entry name" value="SIGMA54_INTERACT_2"/>
    <property type="match status" value="1"/>
</dbReference>
<protein>
    <submittedName>
        <fullName evidence="8">Sensory box protein</fullName>
    </submittedName>
    <submittedName>
        <fullName evidence="9">Sigma-54-dependent Fis family transcriptional regulator</fullName>
    </submittedName>
</protein>
<dbReference type="Gene3D" id="3.30.450.20">
    <property type="entry name" value="PAS domain"/>
    <property type="match status" value="1"/>
</dbReference>
<dbReference type="Gene3D" id="1.10.8.60">
    <property type="match status" value="1"/>
</dbReference>
<dbReference type="InterPro" id="IPR002197">
    <property type="entry name" value="HTH_Fis"/>
</dbReference>
<evidence type="ECO:0000313" key="10">
    <source>
        <dbReference type="Proteomes" id="UP000029389"/>
    </source>
</evidence>
<evidence type="ECO:0000256" key="1">
    <source>
        <dbReference type="ARBA" id="ARBA00022741"/>
    </source>
</evidence>
<keyword evidence="4" id="KW-0238">DNA-binding</keyword>
<dbReference type="EMBL" id="JMQC01000008">
    <property type="protein sequence ID" value="KFN02032.1"/>
    <property type="molecule type" value="Genomic_DNA"/>
</dbReference>
<feature type="domain" description="PAS" evidence="7">
    <location>
        <begin position="8"/>
        <end position="63"/>
    </location>
</feature>
<dbReference type="InterPro" id="IPR002078">
    <property type="entry name" value="Sigma_54_int"/>
</dbReference>
<dbReference type="PATRIC" id="fig|1405.8.peg.3503"/>
<dbReference type="SMART" id="SM00091">
    <property type="entry name" value="PAS"/>
    <property type="match status" value="1"/>
</dbReference>
<dbReference type="CDD" id="cd00009">
    <property type="entry name" value="AAA"/>
    <property type="match status" value="1"/>
</dbReference>
<dbReference type="InterPro" id="IPR009057">
    <property type="entry name" value="Homeodomain-like_sf"/>
</dbReference>
<dbReference type="Gene3D" id="3.40.50.300">
    <property type="entry name" value="P-loop containing nucleotide triphosphate hydrolases"/>
    <property type="match status" value="1"/>
</dbReference>
<dbReference type="PROSITE" id="PS50045">
    <property type="entry name" value="SIGMA54_INTERACT_4"/>
    <property type="match status" value="1"/>
</dbReference>
<dbReference type="GO" id="GO:0006355">
    <property type="term" value="P:regulation of DNA-templated transcription"/>
    <property type="evidence" value="ECO:0007669"/>
    <property type="project" value="InterPro"/>
</dbReference>
<dbReference type="PROSITE" id="PS00688">
    <property type="entry name" value="SIGMA54_INTERACT_3"/>
    <property type="match status" value="1"/>
</dbReference>
<evidence type="ECO:0000313" key="8">
    <source>
        <dbReference type="EMBL" id="KFN02032.1"/>
    </source>
</evidence>
<evidence type="ECO:0000313" key="11">
    <source>
        <dbReference type="Proteomes" id="UP000264294"/>
    </source>
</evidence>
<dbReference type="NCBIfam" id="TIGR00229">
    <property type="entry name" value="sensory_box"/>
    <property type="match status" value="1"/>
</dbReference>
<keyword evidence="2" id="KW-0067">ATP-binding</keyword>
<dbReference type="Pfam" id="PF02954">
    <property type="entry name" value="HTH_8"/>
    <property type="match status" value="1"/>
</dbReference>
<evidence type="ECO:0000259" key="7">
    <source>
        <dbReference type="PROSITE" id="PS50112"/>
    </source>
</evidence>
<dbReference type="InterPro" id="IPR058031">
    <property type="entry name" value="AAA_lid_NorR"/>
</dbReference>